<name>A0A1W1HHY5_9BACT</name>
<keyword evidence="1" id="KW-0969">Cilium</keyword>
<organism evidence="1 2">
    <name type="scientific">Desulfamplus magnetovallimortis</name>
    <dbReference type="NCBI Taxonomy" id="1246637"/>
    <lineage>
        <taxon>Bacteria</taxon>
        <taxon>Pseudomonadati</taxon>
        <taxon>Thermodesulfobacteriota</taxon>
        <taxon>Desulfobacteria</taxon>
        <taxon>Desulfobacterales</taxon>
        <taxon>Desulfobacteraceae</taxon>
        <taxon>Desulfamplus</taxon>
    </lineage>
</organism>
<dbReference type="Proteomes" id="UP000191931">
    <property type="component" value="Unassembled WGS sequence"/>
</dbReference>
<gene>
    <name evidence="1" type="ORF">MTBBW1_60017</name>
</gene>
<sequence>MKFNCNIRHFVFASALLFIMILVSGCATNRGILDVQINEAPNPASTKIITISEVNDIRVFEKAPRQASIPSLKGGEIDNKEITLRAIARKRNGYGKALGDILLPEGNTVEQLVKDALVKSFRESGYYVIDDKSETDKQKNAVPVKADIEQFWAWVTPGFWTISLEFEAKVKIKGDIPSFENGDTVRGYVKLHTQAAGTKAWMNTMDKGLESFVSEVKKRLSN</sequence>
<reference evidence="1 2" key="1">
    <citation type="submission" date="2017-03" db="EMBL/GenBank/DDBJ databases">
        <authorList>
            <person name="Afonso C.L."/>
            <person name="Miller P.J."/>
            <person name="Scott M.A."/>
            <person name="Spackman E."/>
            <person name="Goraichik I."/>
            <person name="Dimitrov K.M."/>
            <person name="Suarez D.L."/>
            <person name="Swayne D.E."/>
        </authorList>
    </citation>
    <scope>NUCLEOTIDE SEQUENCE [LARGE SCALE GENOMIC DNA]</scope>
    <source>
        <strain evidence="1">PRJEB14757</strain>
    </source>
</reference>
<dbReference type="EMBL" id="FWEV01000303">
    <property type="protein sequence ID" value="SLM32117.1"/>
    <property type="molecule type" value="Genomic_DNA"/>
</dbReference>
<dbReference type="OrthoDB" id="5523946at2"/>
<dbReference type="STRING" id="1246637.MTBBW1_60017"/>
<accession>A0A1W1HHY5</accession>
<protein>
    <submittedName>
        <fullName evidence="1">Putative Flagellar biosynthetic protein</fullName>
    </submittedName>
</protein>
<keyword evidence="2" id="KW-1185">Reference proteome</keyword>
<keyword evidence="1" id="KW-0282">Flagellum</keyword>
<evidence type="ECO:0000313" key="2">
    <source>
        <dbReference type="Proteomes" id="UP000191931"/>
    </source>
</evidence>
<keyword evidence="1" id="KW-0966">Cell projection</keyword>
<dbReference type="RefSeq" id="WP_080797912.1">
    <property type="nucleotide sequence ID" value="NZ_LT828540.1"/>
</dbReference>
<proteinExistence type="predicted"/>
<evidence type="ECO:0000313" key="1">
    <source>
        <dbReference type="EMBL" id="SLM32117.1"/>
    </source>
</evidence>
<dbReference type="AlphaFoldDB" id="A0A1W1HHY5"/>
<dbReference type="PROSITE" id="PS51257">
    <property type="entry name" value="PROKAR_LIPOPROTEIN"/>
    <property type="match status" value="1"/>
</dbReference>